<dbReference type="EMBL" id="LAZR01059999">
    <property type="protein sequence ID" value="KKK66611.1"/>
    <property type="molecule type" value="Genomic_DNA"/>
</dbReference>
<protein>
    <recommendedName>
        <fullName evidence="1">Thioredoxin domain-containing protein</fullName>
    </recommendedName>
</protein>
<comment type="caution">
    <text evidence="2">The sequence shown here is derived from an EMBL/GenBank/DDBJ whole genome shotgun (WGS) entry which is preliminary data.</text>
</comment>
<evidence type="ECO:0000259" key="1">
    <source>
        <dbReference type="PROSITE" id="PS51352"/>
    </source>
</evidence>
<feature type="domain" description="Thioredoxin" evidence="1">
    <location>
        <begin position="130"/>
        <end position="225"/>
    </location>
</feature>
<dbReference type="Pfam" id="PF13899">
    <property type="entry name" value="Thioredoxin_7"/>
    <property type="match status" value="1"/>
</dbReference>
<dbReference type="PANTHER" id="PTHR32234">
    <property type="entry name" value="THIOL:DISULFIDE INTERCHANGE PROTEIN DSBD"/>
    <property type="match status" value="1"/>
</dbReference>
<dbReference type="InterPro" id="IPR036249">
    <property type="entry name" value="Thioredoxin-like_sf"/>
</dbReference>
<sequence length="225" mass="24897">MTTFTKGSLIAAATVTMIAIGLVLAQGKTEEPQAPPQVVKAKVAGVNFCLGCALKKEQGAGAQCSRFGHKHSLRVTQVTVDGKERADMQGWVLHYLETDKSQDLIHKHHGARLTVIGKIYSRERVLEVISFEEAPAPEKAEEAVWHRSLPQAMAEAQRRSTLILVDAYAEWCGWCKKLEKDTLENPEVQERLRAFVLLKIDTDKQPGLARRFGVTGLPTTLILNT</sequence>
<dbReference type="AlphaFoldDB" id="A0A0F9A356"/>
<dbReference type="Gene3D" id="3.40.30.10">
    <property type="entry name" value="Glutaredoxin"/>
    <property type="match status" value="1"/>
</dbReference>
<dbReference type="PROSITE" id="PS51352">
    <property type="entry name" value="THIOREDOXIN_2"/>
    <property type="match status" value="1"/>
</dbReference>
<dbReference type="GO" id="GO:0015035">
    <property type="term" value="F:protein-disulfide reductase activity"/>
    <property type="evidence" value="ECO:0007669"/>
    <property type="project" value="TreeGrafter"/>
</dbReference>
<accession>A0A0F9A356</accession>
<feature type="non-terminal residue" evidence="2">
    <location>
        <position position="225"/>
    </location>
</feature>
<reference evidence="2" key="1">
    <citation type="journal article" date="2015" name="Nature">
        <title>Complex archaea that bridge the gap between prokaryotes and eukaryotes.</title>
        <authorList>
            <person name="Spang A."/>
            <person name="Saw J.H."/>
            <person name="Jorgensen S.L."/>
            <person name="Zaremba-Niedzwiedzka K."/>
            <person name="Martijn J."/>
            <person name="Lind A.E."/>
            <person name="van Eijk R."/>
            <person name="Schleper C."/>
            <person name="Guy L."/>
            <person name="Ettema T.J."/>
        </authorList>
    </citation>
    <scope>NUCLEOTIDE SEQUENCE</scope>
</reference>
<gene>
    <name evidence="2" type="ORF">LCGC14_2962350</name>
</gene>
<dbReference type="SUPFAM" id="SSF52833">
    <property type="entry name" value="Thioredoxin-like"/>
    <property type="match status" value="1"/>
</dbReference>
<organism evidence="2">
    <name type="scientific">marine sediment metagenome</name>
    <dbReference type="NCBI Taxonomy" id="412755"/>
    <lineage>
        <taxon>unclassified sequences</taxon>
        <taxon>metagenomes</taxon>
        <taxon>ecological metagenomes</taxon>
    </lineage>
</organism>
<dbReference type="InterPro" id="IPR013766">
    <property type="entry name" value="Thioredoxin_domain"/>
</dbReference>
<dbReference type="PANTHER" id="PTHR32234:SF0">
    <property type="entry name" value="THIOL:DISULFIDE INTERCHANGE PROTEIN DSBD"/>
    <property type="match status" value="1"/>
</dbReference>
<dbReference type="GO" id="GO:0045454">
    <property type="term" value="P:cell redox homeostasis"/>
    <property type="evidence" value="ECO:0007669"/>
    <property type="project" value="TreeGrafter"/>
</dbReference>
<evidence type="ECO:0000313" key="2">
    <source>
        <dbReference type="EMBL" id="KKK66611.1"/>
    </source>
</evidence>
<name>A0A0F9A356_9ZZZZ</name>
<proteinExistence type="predicted"/>